<protein>
    <submittedName>
        <fullName evidence="2">Uncharacterized protein</fullName>
    </submittedName>
</protein>
<dbReference type="Proteomes" id="UP001281761">
    <property type="component" value="Unassembled WGS sequence"/>
</dbReference>
<proteinExistence type="predicted"/>
<gene>
    <name evidence="2" type="ORF">BLNAU_24230</name>
</gene>
<dbReference type="EMBL" id="JARBJD010000590">
    <property type="protein sequence ID" value="KAK2940862.1"/>
    <property type="molecule type" value="Genomic_DNA"/>
</dbReference>
<evidence type="ECO:0000256" key="1">
    <source>
        <dbReference type="SAM" id="MobiDB-lite"/>
    </source>
</evidence>
<comment type="caution">
    <text evidence="2">The sequence shown here is derived from an EMBL/GenBank/DDBJ whole genome shotgun (WGS) entry which is preliminary data.</text>
</comment>
<sequence length="581" mass="65174">MEVLLQLPAHPRNPDIVLCFVFSLHQTGGTLRITNKEFTSYCIETTVKSRNLRQREVITMQTGNNFQIAFANDETCVVIKEFTGQNPGCPMVKIIHSGFFKLSSCFLSAFVCHLTVLAFFSWDKQKLHLPNVLPNKPVSQLRLAEPTQQHWDGRVFIASAGTNKSCKVRELVHKDSSPVSLSTDSADQALYFECVQHHCQSHDQTILDKADRTPANSQIKLDSSGSFWKTSRVISIALSLPDEHVNCWDSAKHPVSPLLSLTYLFQPFLPKLHVISLITPLSLTYSGLILGNSEELVRKRNQSPNTPKSGKQEEDRLPSQLHLDLFPLSSLLSLSFPSFSTSRIDPPTTPSPNKMNHSDLSRFKSTRLSFSFRYTPSALKGCNNFKKNHFAPAESQRIHTKTWIERQKKWRGCDAGSAERDDEERKHTQNDERGGEGLLCGFDERFHVSAGRKRPPTFCARVKSLDAVLFAAGLDNPAQIQPSLCTLQMTIQTALNPSVLLNPLFQLTQSHLPQTWVTSPSACQVWNATTNIHIHIVAEEELLTSLQLADGKLHAFLFVWLCLALFAHTGDLLDLTVAERL</sequence>
<reference evidence="2 3" key="1">
    <citation type="journal article" date="2022" name="bioRxiv">
        <title>Genomics of Preaxostyla Flagellates Illuminates Evolutionary Transitions and the Path Towards Mitochondrial Loss.</title>
        <authorList>
            <person name="Novak L.V.F."/>
            <person name="Treitli S.C."/>
            <person name="Pyrih J."/>
            <person name="Halakuc P."/>
            <person name="Pipaliya S.V."/>
            <person name="Vacek V."/>
            <person name="Brzon O."/>
            <person name="Soukal P."/>
            <person name="Eme L."/>
            <person name="Dacks J.B."/>
            <person name="Karnkowska A."/>
            <person name="Elias M."/>
            <person name="Hampl V."/>
        </authorList>
    </citation>
    <scope>NUCLEOTIDE SEQUENCE [LARGE SCALE GENOMIC DNA]</scope>
    <source>
        <strain evidence="2">NAU3</strain>
        <tissue evidence="2">Gut</tissue>
    </source>
</reference>
<organism evidence="2 3">
    <name type="scientific">Blattamonas nauphoetae</name>
    <dbReference type="NCBI Taxonomy" id="2049346"/>
    <lineage>
        <taxon>Eukaryota</taxon>
        <taxon>Metamonada</taxon>
        <taxon>Preaxostyla</taxon>
        <taxon>Oxymonadida</taxon>
        <taxon>Blattamonas</taxon>
    </lineage>
</organism>
<accession>A0ABQ9WN05</accession>
<keyword evidence="3" id="KW-1185">Reference proteome</keyword>
<feature type="compositionally biased region" description="Basic and acidic residues" evidence="1">
    <location>
        <begin position="417"/>
        <end position="434"/>
    </location>
</feature>
<evidence type="ECO:0000313" key="3">
    <source>
        <dbReference type="Proteomes" id="UP001281761"/>
    </source>
</evidence>
<name>A0ABQ9WN05_9EUKA</name>
<evidence type="ECO:0000313" key="2">
    <source>
        <dbReference type="EMBL" id="KAK2940862.1"/>
    </source>
</evidence>
<feature type="region of interest" description="Disordered" evidence="1">
    <location>
        <begin position="414"/>
        <end position="434"/>
    </location>
</feature>